<name>A0ABM9KBK3_9RALS</name>
<dbReference type="RefSeq" id="WP_256730990.1">
    <property type="nucleotide sequence ID" value="NZ_CATZLL010000028.1"/>
</dbReference>
<evidence type="ECO:0000313" key="2">
    <source>
        <dbReference type="Proteomes" id="UP001189757"/>
    </source>
</evidence>
<proteinExistence type="predicted"/>
<gene>
    <name evidence="1" type="ORF">LMG18101_05210</name>
</gene>
<dbReference type="Proteomes" id="UP001189757">
    <property type="component" value="Unassembled WGS sequence"/>
</dbReference>
<comment type="caution">
    <text evidence="1">The sequence shown here is derived from an EMBL/GenBank/DDBJ whole genome shotgun (WGS) entry which is preliminary data.</text>
</comment>
<protein>
    <submittedName>
        <fullName evidence="1">Uncharacterized protein</fullName>
    </submittedName>
</protein>
<accession>A0ABM9KBK3</accession>
<sequence>MMDEAMHRAQDVVYGQDRAALMRKAPGLARIRAAVSESSCTVLDQSVWKRTELGPVLDLLSTEGSTQRVYIDVPIAAVVGLTHRNFSKAMTWRGMLQDLHGFGWDERVIDYCESEIGHQSFPAPEAAYELKLAAYGGAVTCTNGVHRLVAAVNWLGATQGEHAVLRKVSVWYRPTDASLVSALRALELQGARLRLGCARDDAGIRRMWFIESTTAHRVSYFHVTPGRCSPIQVGSRWVAKARAWAGLEADAVHFVSEWFDIPPTVLDTLAHDAWIDSQIRAPRYGALLTE</sequence>
<dbReference type="EMBL" id="CATZLL010000028">
    <property type="protein sequence ID" value="CAJ0822842.1"/>
    <property type="molecule type" value="Genomic_DNA"/>
</dbReference>
<reference evidence="1 2" key="1">
    <citation type="submission" date="2023-07" db="EMBL/GenBank/DDBJ databases">
        <authorList>
            <person name="Peeters C."/>
        </authorList>
    </citation>
    <scope>NUCLEOTIDE SEQUENCE [LARGE SCALE GENOMIC DNA]</scope>
    <source>
        <strain evidence="1 2">LMG 18101</strain>
    </source>
</reference>
<evidence type="ECO:0000313" key="1">
    <source>
        <dbReference type="EMBL" id="CAJ0822842.1"/>
    </source>
</evidence>
<keyword evidence="2" id="KW-1185">Reference proteome</keyword>
<organism evidence="1 2">
    <name type="scientific">Ralstonia flaminis</name>
    <dbReference type="NCBI Taxonomy" id="3058597"/>
    <lineage>
        <taxon>Bacteria</taxon>
        <taxon>Pseudomonadati</taxon>
        <taxon>Pseudomonadota</taxon>
        <taxon>Betaproteobacteria</taxon>
        <taxon>Burkholderiales</taxon>
        <taxon>Burkholderiaceae</taxon>
        <taxon>Ralstonia</taxon>
    </lineage>
</organism>